<proteinExistence type="predicted"/>
<evidence type="ECO:0000313" key="2">
    <source>
        <dbReference type="EMBL" id="MBB4066860.1"/>
    </source>
</evidence>
<protein>
    <submittedName>
        <fullName evidence="2">UPF0716 protein FxsA</fullName>
    </submittedName>
</protein>
<reference evidence="2 3" key="1">
    <citation type="submission" date="2020-08" db="EMBL/GenBank/DDBJ databases">
        <title>Genomic Encyclopedia of Type Strains, Phase IV (KMG-IV): sequencing the most valuable type-strain genomes for metagenomic binning, comparative biology and taxonomic classification.</title>
        <authorList>
            <person name="Goeker M."/>
        </authorList>
    </citation>
    <scope>NUCLEOTIDE SEQUENCE [LARGE SCALE GENOMIC DNA]</scope>
    <source>
        <strain evidence="2 3">DSM 29853</strain>
    </source>
</reference>
<dbReference type="InterPro" id="IPR007313">
    <property type="entry name" value="FxsA"/>
</dbReference>
<evidence type="ECO:0000313" key="3">
    <source>
        <dbReference type="Proteomes" id="UP000528286"/>
    </source>
</evidence>
<dbReference type="AlphaFoldDB" id="A0A7W6NLT9"/>
<dbReference type="PANTHER" id="PTHR35335">
    <property type="entry name" value="UPF0716 PROTEIN FXSA"/>
    <property type="match status" value="1"/>
</dbReference>
<dbReference type="Proteomes" id="UP000528286">
    <property type="component" value="Unassembled WGS sequence"/>
</dbReference>
<keyword evidence="3" id="KW-1185">Reference proteome</keyword>
<dbReference type="Pfam" id="PF04186">
    <property type="entry name" value="FxsA"/>
    <property type="match status" value="1"/>
</dbReference>
<accession>A0A7W6NLT9</accession>
<dbReference type="GO" id="GO:0016020">
    <property type="term" value="C:membrane"/>
    <property type="evidence" value="ECO:0007669"/>
    <property type="project" value="InterPro"/>
</dbReference>
<dbReference type="NCBIfam" id="NF008528">
    <property type="entry name" value="PRK11463.1-2"/>
    <property type="match status" value="1"/>
</dbReference>
<dbReference type="RefSeq" id="WP_183368130.1">
    <property type="nucleotide sequence ID" value="NZ_JACIEZ010000012.1"/>
</dbReference>
<feature type="region of interest" description="Disordered" evidence="1">
    <location>
        <begin position="142"/>
        <end position="167"/>
    </location>
</feature>
<dbReference type="EMBL" id="JACIEZ010000012">
    <property type="protein sequence ID" value="MBB4066860.1"/>
    <property type="molecule type" value="Genomic_DNA"/>
</dbReference>
<sequence length="167" mass="18120">MRIFPLLLIGAPLAEIVTFGLVVQSIGFWKAFLLVLLTSAAGLLIVRQQGFGLVSKISGMARDGRIPATGLSADLMTLVAGLLLLIPGFLTDILGLLLLIPFVRAALARMTGVRSRVYTGPGETYTETYDFRGDARTGRTVDLDEGEFRRDGQPREDGETQGRLPRD</sequence>
<evidence type="ECO:0000256" key="1">
    <source>
        <dbReference type="SAM" id="MobiDB-lite"/>
    </source>
</evidence>
<dbReference type="PANTHER" id="PTHR35335:SF1">
    <property type="entry name" value="UPF0716 PROTEIN FXSA"/>
    <property type="match status" value="1"/>
</dbReference>
<gene>
    <name evidence="2" type="ORF">GGR23_004087</name>
</gene>
<name>A0A7W6NLT9_9HYPH</name>
<organism evidence="2 3">
    <name type="scientific">Gellertiella hungarica</name>
    <dbReference type="NCBI Taxonomy" id="1572859"/>
    <lineage>
        <taxon>Bacteria</taxon>
        <taxon>Pseudomonadati</taxon>
        <taxon>Pseudomonadota</taxon>
        <taxon>Alphaproteobacteria</taxon>
        <taxon>Hyphomicrobiales</taxon>
        <taxon>Rhizobiaceae</taxon>
        <taxon>Gellertiella</taxon>
    </lineage>
</organism>
<comment type="caution">
    <text evidence="2">The sequence shown here is derived from an EMBL/GenBank/DDBJ whole genome shotgun (WGS) entry which is preliminary data.</text>
</comment>